<proteinExistence type="predicted"/>
<protein>
    <submittedName>
        <fullName evidence="2">Uncharacterized protein DUF1659</fullName>
    </submittedName>
</protein>
<evidence type="ECO:0000259" key="1">
    <source>
        <dbReference type="Pfam" id="PF07872"/>
    </source>
</evidence>
<evidence type="ECO:0000313" key="3">
    <source>
        <dbReference type="Proteomes" id="UP000294650"/>
    </source>
</evidence>
<evidence type="ECO:0000313" key="2">
    <source>
        <dbReference type="EMBL" id="TCT18074.1"/>
    </source>
</evidence>
<gene>
    <name evidence="2" type="ORF">EDD68_12426</name>
</gene>
<dbReference type="OrthoDB" id="48766at2"/>
<name>A0A4R3MW15_9BACI</name>
<dbReference type="Proteomes" id="UP000294650">
    <property type="component" value="Unassembled WGS sequence"/>
</dbReference>
<dbReference type="Pfam" id="PF07872">
    <property type="entry name" value="DUF1659"/>
    <property type="match status" value="1"/>
</dbReference>
<dbReference type="InterPro" id="IPR012454">
    <property type="entry name" value="DUF1659"/>
</dbReference>
<reference evidence="2 3" key="1">
    <citation type="submission" date="2019-03" db="EMBL/GenBank/DDBJ databases">
        <title>Genomic Encyclopedia of Type Strains, Phase IV (KMG-IV): sequencing the most valuable type-strain genomes for metagenomic binning, comparative biology and taxonomic classification.</title>
        <authorList>
            <person name="Goeker M."/>
        </authorList>
    </citation>
    <scope>NUCLEOTIDE SEQUENCE [LARGE SCALE GENOMIC DNA]</scope>
    <source>
        <strain evidence="2 3">DSM 25894</strain>
    </source>
</reference>
<dbReference type="EMBL" id="SMAN01000024">
    <property type="protein sequence ID" value="TCT18074.1"/>
    <property type="molecule type" value="Genomic_DNA"/>
</dbReference>
<feature type="domain" description="DUF1659" evidence="1">
    <location>
        <begin position="4"/>
        <end position="71"/>
    </location>
</feature>
<comment type="caution">
    <text evidence="2">The sequence shown here is derived from an EMBL/GenBank/DDBJ whole genome shotgun (WGS) entry which is preliminary data.</text>
</comment>
<keyword evidence="3" id="KW-1185">Reference proteome</keyword>
<organism evidence="2 3">
    <name type="scientific">Melghiribacillus thermohalophilus</name>
    <dbReference type="NCBI Taxonomy" id="1324956"/>
    <lineage>
        <taxon>Bacteria</taxon>
        <taxon>Bacillati</taxon>
        <taxon>Bacillota</taxon>
        <taxon>Bacilli</taxon>
        <taxon>Bacillales</taxon>
        <taxon>Bacillaceae</taxon>
        <taxon>Melghiribacillus</taxon>
    </lineage>
</organism>
<sequence>MASAHVVRTQLQLVFQDGVKEDGSYQLATRSFNNVKGSATSDQLYAVSQALVPLQQRPLHAIERNDASVIMES</sequence>
<accession>A0A4R3MW15</accession>
<dbReference type="AlphaFoldDB" id="A0A4R3MW15"/>
<dbReference type="RefSeq" id="WP_132372796.1">
    <property type="nucleotide sequence ID" value="NZ_SMAN01000024.1"/>
</dbReference>